<reference evidence="4" key="1">
    <citation type="submission" date="2016-11" db="UniProtKB">
        <authorList>
            <consortium name="WormBaseParasite"/>
        </authorList>
    </citation>
    <scope>IDENTIFICATION</scope>
</reference>
<keyword evidence="2" id="KW-0560">Oxidoreductase</keyword>
<comment type="similarity">
    <text evidence="1">Belongs to the cytochrome P450 family.</text>
</comment>
<dbReference type="GO" id="GO:0016705">
    <property type="term" value="F:oxidoreductase activity, acting on paired donors, with incorporation or reduction of molecular oxygen"/>
    <property type="evidence" value="ECO:0007669"/>
    <property type="project" value="InterPro"/>
</dbReference>
<name>A0A1I7WU40_HETBA</name>
<protein>
    <submittedName>
        <fullName evidence="4">Uncharacterized protein</fullName>
    </submittedName>
</protein>
<dbReference type="Proteomes" id="UP000095283">
    <property type="component" value="Unplaced"/>
</dbReference>
<dbReference type="WBParaSite" id="Hba_08705">
    <property type="protein sequence ID" value="Hba_08705"/>
    <property type="gene ID" value="Hba_08705"/>
</dbReference>
<dbReference type="GO" id="GO:0005506">
    <property type="term" value="F:iron ion binding"/>
    <property type="evidence" value="ECO:0007669"/>
    <property type="project" value="InterPro"/>
</dbReference>
<evidence type="ECO:0000256" key="1">
    <source>
        <dbReference type="ARBA" id="ARBA00010617"/>
    </source>
</evidence>
<dbReference type="SUPFAM" id="SSF48264">
    <property type="entry name" value="Cytochrome P450"/>
    <property type="match status" value="1"/>
</dbReference>
<dbReference type="Pfam" id="PF00067">
    <property type="entry name" value="p450"/>
    <property type="match status" value="1"/>
</dbReference>
<proteinExistence type="inferred from homology"/>
<dbReference type="Gene3D" id="1.10.630.10">
    <property type="entry name" value="Cytochrome P450"/>
    <property type="match status" value="1"/>
</dbReference>
<dbReference type="InterPro" id="IPR036396">
    <property type="entry name" value="Cyt_P450_sf"/>
</dbReference>
<organism evidence="3 4">
    <name type="scientific">Heterorhabditis bacteriophora</name>
    <name type="common">Entomopathogenic nematode worm</name>
    <dbReference type="NCBI Taxonomy" id="37862"/>
    <lineage>
        <taxon>Eukaryota</taxon>
        <taxon>Metazoa</taxon>
        <taxon>Ecdysozoa</taxon>
        <taxon>Nematoda</taxon>
        <taxon>Chromadorea</taxon>
        <taxon>Rhabditida</taxon>
        <taxon>Rhabditina</taxon>
        <taxon>Rhabditomorpha</taxon>
        <taxon>Strongyloidea</taxon>
        <taxon>Heterorhabditidae</taxon>
        <taxon>Heterorhabditis</taxon>
    </lineage>
</organism>
<evidence type="ECO:0000313" key="3">
    <source>
        <dbReference type="Proteomes" id="UP000095283"/>
    </source>
</evidence>
<dbReference type="InterPro" id="IPR001128">
    <property type="entry name" value="Cyt_P450"/>
</dbReference>
<dbReference type="AlphaFoldDB" id="A0A1I7WU40"/>
<keyword evidence="3" id="KW-1185">Reference proteome</keyword>
<sequence>MLHIYIFKCTFLAFHRNMVFRTNRKCTKDISINGIKMKKGFIFSVPIRAIHYCEDYYENPKIYDPHR</sequence>
<accession>A0A1I7WU40</accession>
<evidence type="ECO:0000256" key="2">
    <source>
        <dbReference type="ARBA" id="ARBA00023033"/>
    </source>
</evidence>
<evidence type="ECO:0000313" key="4">
    <source>
        <dbReference type="WBParaSite" id="Hba_08705"/>
    </source>
</evidence>
<dbReference type="GO" id="GO:0020037">
    <property type="term" value="F:heme binding"/>
    <property type="evidence" value="ECO:0007669"/>
    <property type="project" value="InterPro"/>
</dbReference>
<dbReference type="GO" id="GO:0004497">
    <property type="term" value="F:monooxygenase activity"/>
    <property type="evidence" value="ECO:0007669"/>
    <property type="project" value="UniProtKB-KW"/>
</dbReference>
<keyword evidence="2" id="KW-0503">Monooxygenase</keyword>